<dbReference type="OrthoDB" id="145933at2"/>
<organism evidence="1 2">
    <name type="scientific">Arenibacter aquaticus</name>
    <dbReference type="NCBI Taxonomy" id="2489054"/>
    <lineage>
        <taxon>Bacteria</taxon>
        <taxon>Pseudomonadati</taxon>
        <taxon>Bacteroidota</taxon>
        <taxon>Flavobacteriia</taxon>
        <taxon>Flavobacteriales</taxon>
        <taxon>Flavobacteriaceae</taxon>
        <taxon>Arenibacter</taxon>
    </lineage>
</organism>
<evidence type="ECO:0000313" key="1">
    <source>
        <dbReference type="EMBL" id="RTE52120.1"/>
    </source>
</evidence>
<dbReference type="AlphaFoldDB" id="A0A430JZ60"/>
<reference evidence="1 2" key="1">
    <citation type="submission" date="2018-11" db="EMBL/GenBank/DDBJ databases">
        <title>Arenibacter aquaticus sp.nov., a marine bacterium isolated from surface seawater in the South China Sea.</title>
        <authorList>
            <person name="Guo J."/>
            <person name="Sun J."/>
        </authorList>
    </citation>
    <scope>NUCLEOTIDE SEQUENCE [LARGE SCALE GENOMIC DNA]</scope>
    <source>
        <strain evidence="1 2">GUO666</strain>
    </source>
</reference>
<dbReference type="InterPro" id="IPR027417">
    <property type="entry name" value="P-loop_NTPase"/>
</dbReference>
<name>A0A430JZ60_9FLAO</name>
<proteinExistence type="predicted"/>
<dbReference type="RefSeq" id="WP_126163805.1">
    <property type="nucleotide sequence ID" value="NZ_RQPJ01000021.1"/>
</dbReference>
<accession>A0A430JZ60</accession>
<keyword evidence="2" id="KW-1185">Reference proteome</keyword>
<protein>
    <recommendedName>
        <fullName evidence="3">DUF1611 domain-containing protein</fullName>
    </recommendedName>
</protein>
<comment type="caution">
    <text evidence="1">The sequence shown here is derived from an EMBL/GenBank/DDBJ whole genome shotgun (WGS) entry which is preliminary data.</text>
</comment>
<dbReference type="EMBL" id="RQPJ01000021">
    <property type="protein sequence ID" value="RTE52120.1"/>
    <property type="molecule type" value="Genomic_DNA"/>
</dbReference>
<dbReference type="Gene3D" id="3.40.50.300">
    <property type="entry name" value="P-loop containing nucleotide triphosphate hydrolases"/>
    <property type="match status" value="1"/>
</dbReference>
<dbReference type="Proteomes" id="UP000267585">
    <property type="component" value="Unassembled WGS sequence"/>
</dbReference>
<evidence type="ECO:0000313" key="2">
    <source>
        <dbReference type="Proteomes" id="UP000267585"/>
    </source>
</evidence>
<dbReference type="SUPFAM" id="SSF52540">
    <property type="entry name" value="P-loop containing nucleoside triphosphate hydrolases"/>
    <property type="match status" value="1"/>
</dbReference>
<sequence length="339" mass="36750">MNNKYILTSLTRISDLDQKHFTLKELPKTQWNTGDYVVCKILDPGSSSLLLELPNGRMRGVIGGELIIGALGERFATLEATGTWRKVGDDLRMNVLTGAGLFGKLTSKSAFLPNMMELGYKGHVQRNGIKLNMQDFVTPALPIAFTTPVILFAGTSMSAGKTTSARIVAHLFKQAGYKVVGAKLTGAGRYKDILAIKDVGADAVFDFVDVGLPSSIYPKEGFQEKLQQLLSKIEHEHGDVAIIEIGASPLEPYNGDIAIQAIREQIKCIILAASDPYAVYGLMKAFERVPNVVTGIASNTLAGKEMVEKLCNVKTLNLIDASTTGELKEILQKTSGFKL</sequence>
<gene>
    <name evidence="1" type="ORF">EHW67_18160</name>
</gene>
<evidence type="ECO:0008006" key="3">
    <source>
        <dbReference type="Google" id="ProtNLM"/>
    </source>
</evidence>